<feature type="domain" description="STAS" evidence="6">
    <location>
        <begin position="147"/>
        <end position="258"/>
    </location>
</feature>
<dbReference type="CDD" id="cd07041">
    <property type="entry name" value="STAS_RsbR_RsbS_like"/>
    <property type="match status" value="1"/>
</dbReference>
<dbReference type="Proteomes" id="UP001236652">
    <property type="component" value="Chromosome"/>
</dbReference>
<dbReference type="SUPFAM" id="SSF55785">
    <property type="entry name" value="PYP-like sensor domain (PAS domain)"/>
    <property type="match status" value="1"/>
</dbReference>
<dbReference type="SMART" id="SM00091">
    <property type="entry name" value="PAS"/>
    <property type="match status" value="1"/>
</dbReference>
<dbReference type="PROSITE" id="PS50113">
    <property type="entry name" value="PAC"/>
    <property type="match status" value="1"/>
</dbReference>
<evidence type="ECO:0000259" key="4">
    <source>
        <dbReference type="PROSITE" id="PS50112"/>
    </source>
</evidence>
<dbReference type="PANTHER" id="PTHR47429">
    <property type="entry name" value="PROTEIN TWIN LOV 1"/>
    <property type="match status" value="1"/>
</dbReference>
<evidence type="ECO:0000256" key="2">
    <source>
        <dbReference type="ARBA" id="ARBA00022643"/>
    </source>
</evidence>
<dbReference type="SMART" id="SM00086">
    <property type="entry name" value="PAC"/>
    <property type="match status" value="1"/>
</dbReference>
<dbReference type="InterPro" id="IPR000700">
    <property type="entry name" value="PAS-assoc_C"/>
</dbReference>
<dbReference type="Pfam" id="PF01740">
    <property type="entry name" value="STAS"/>
    <property type="match status" value="1"/>
</dbReference>
<protein>
    <submittedName>
        <fullName evidence="7">PAS domain-containing protein</fullName>
    </submittedName>
</protein>
<sequence length="262" mass="29637">MKEWMEEHIVKRLLEDAINHTRVGVTITDPDQSDNPIIYANKGFESITGYRNDEIIGRNCRFLQGEQTDQARIAQLKHAIANKESVSITLKNYKKDGETFWNELHIDPVYVEEESKHFFIGIQRDVTDKKRAEEDLTKSLNEITALSTPIVPLTDEISVLPLIGNMDGERLAIISDNIAEKMASLKHRKLIVELSGLIDFDEEVIHGIYRLHHLLQLLGTELMIAGISADFASKAARMGILVDDIKSYATVKDALRNLQTSL</sequence>
<evidence type="ECO:0000256" key="3">
    <source>
        <dbReference type="ARBA" id="ARBA00022991"/>
    </source>
</evidence>
<reference evidence="7 8" key="1">
    <citation type="submission" date="2023-05" db="EMBL/GenBank/DDBJ databases">
        <title>Comparative genomics reveals the evidence of polycyclic aromatic hydrocarbons degradation in moderately halophilic genus Pontibacillus.</title>
        <authorList>
            <person name="Yang H."/>
            <person name="Qian Z."/>
        </authorList>
    </citation>
    <scope>NUCLEOTIDE SEQUENCE [LARGE SCALE GENOMIC DNA]</scope>
    <source>
        <strain evidence="8">HN14</strain>
    </source>
</reference>
<evidence type="ECO:0000313" key="8">
    <source>
        <dbReference type="Proteomes" id="UP001236652"/>
    </source>
</evidence>
<evidence type="ECO:0000256" key="1">
    <source>
        <dbReference type="ARBA" id="ARBA00022630"/>
    </source>
</evidence>
<dbReference type="SUPFAM" id="SSF52091">
    <property type="entry name" value="SpoIIaa-like"/>
    <property type="match status" value="1"/>
</dbReference>
<organism evidence="7 8">
    <name type="scientific">Pontibacillus chungwhensis</name>
    <dbReference type="NCBI Taxonomy" id="265426"/>
    <lineage>
        <taxon>Bacteria</taxon>
        <taxon>Bacillati</taxon>
        <taxon>Bacillota</taxon>
        <taxon>Bacilli</taxon>
        <taxon>Bacillales</taxon>
        <taxon>Bacillaceae</taxon>
        <taxon>Pontibacillus</taxon>
    </lineage>
</organism>
<evidence type="ECO:0000259" key="6">
    <source>
        <dbReference type="PROSITE" id="PS50801"/>
    </source>
</evidence>
<dbReference type="NCBIfam" id="TIGR00229">
    <property type="entry name" value="sensory_box"/>
    <property type="match status" value="1"/>
</dbReference>
<keyword evidence="2" id="KW-0288">FMN</keyword>
<feature type="domain" description="PAS" evidence="4">
    <location>
        <begin position="10"/>
        <end position="83"/>
    </location>
</feature>
<dbReference type="InterPro" id="IPR002645">
    <property type="entry name" value="STAS_dom"/>
</dbReference>
<feature type="domain" description="PAC" evidence="5">
    <location>
        <begin position="84"/>
        <end position="138"/>
    </location>
</feature>
<keyword evidence="3" id="KW-0157">Chromophore</keyword>
<dbReference type="PROSITE" id="PS50112">
    <property type="entry name" value="PAS"/>
    <property type="match status" value="1"/>
</dbReference>
<gene>
    <name evidence="7" type="ORF">QNI29_00410</name>
</gene>
<dbReference type="CDD" id="cd00130">
    <property type="entry name" value="PAS"/>
    <property type="match status" value="1"/>
</dbReference>
<dbReference type="RefSeq" id="WP_231419887.1">
    <property type="nucleotide sequence ID" value="NZ_CP126446.1"/>
</dbReference>
<dbReference type="Gene3D" id="3.30.450.20">
    <property type="entry name" value="PAS domain"/>
    <property type="match status" value="1"/>
</dbReference>
<name>A0ABY8UXW8_9BACI</name>
<accession>A0ABY8UXW8</accession>
<keyword evidence="1" id="KW-0285">Flavoprotein</keyword>
<proteinExistence type="predicted"/>
<dbReference type="EMBL" id="CP126446">
    <property type="protein sequence ID" value="WIF98210.1"/>
    <property type="molecule type" value="Genomic_DNA"/>
</dbReference>
<evidence type="ECO:0000313" key="7">
    <source>
        <dbReference type="EMBL" id="WIF98210.1"/>
    </source>
</evidence>
<dbReference type="InterPro" id="IPR036513">
    <property type="entry name" value="STAS_dom_sf"/>
</dbReference>
<evidence type="ECO:0000259" key="5">
    <source>
        <dbReference type="PROSITE" id="PS50113"/>
    </source>
</evidence>
<dbReference type="InterPro" id="IPR000014">
    <property type="entry name" value="PAS"/>
</dbReference>
<dbReference type="InterPro" id="IPR035965">
    <property type="entry name" value="PAS-like_dom_sf"/>
</dbReference>
<dbReference type="PROSITE" id="PS50801">
    <property type="entry name" value="STAS"/>
    <property type="match status" value="1"/>
</dbReference>
<keyword evidence="8" id="KW-1185">Reference proteome</keyword>
<dbReference type="InterPro" id="IPR001610">
    <property type="entry name" value="PAC"/>
</dbReference>
<dbReference type="Gene3D" id="3.30.750.24">
    <property type="entry name" value="STAS domain"/>
    <property type="match status" value="1"/>
</dbReference>
<dbReference type="PANTHER" id="PTHR47429:SF2">
    <property type="entry name" value="PROTEIN TWIN LOV 1"/>
    <property type="match status" value="1"/>
</dbReference>
<dbReference type="Pfam" id="PF13426">
    <property type="entry name" value="PAS_9"/>
    <property type="match status" value="1"/>
</dbReference>